<dbReference type="InterPro" id="IPR039421">
    <property type="entry name" value="Type_1_exporter"/>
</dbReference>
<evidence type="ECO:0000313" key="14">
    <source>
        <dbReference type="EMBL" id="MBB5135456.1"/>
    </source>
</evidence>
<dbReference type="SUPFAM" id="SSF90123">
    <property type="entry name" value="ABC transporter transmembrane region"/>
    <property type="match status" value="1"/>
</dbReference>
<keyword evidence="3" id="KW-1003">Cell membrane</keyword>
<dbReference type="PROSITE" id="PS00211">
    <property type="entry name" value="ABC_TRANSPORTER_1"/>
    <property type="match status" value="1"/>
</dbReference>
<dbReference type="GO" id="GO:0016887">
    <property type="term" value="F:ATP hydrolysis activity"/>
    <property type="evidence" value="ECO:0007669"/>
    <property type="project" value="InterPro"/>
</dbReference>
<gene>
    <name evidence="14" type="ORF">HNP84_005200</name>
</gene>
<protein>
    <submittedName>
        <fullName evidence="14">ATP-binding cassette subfamily B protein</fullName>
    </submittedName>
</protein>
<reference evidence="14 15" key="1">
    <citation type="submission" date="2020-08" db="EMBL/GenBank/DDBJ databases">
        <title>Genomic Encyclopedia of Type Strains, Phase IV (KMG-IV): sequencing the most valuable type-strain genomes for metagenomic binning, comparative biology and taxonomic classification.</title>
        <authorList>
            <person name="Goeker M."/>
        </authorList>
    </citation>
    <scope>NUCLEOTIDE SEQUENCE [LARGE SCALE GENOMIC DNA]</scope>
    <source>
        <strain evidence="14 15">DSM 45615</strain>
    </source>
</reference>
<dbReference type="SMART" id="SM00382">
    <property type="entry name" value="AAA"/>
    <property type="match status" value="1"/>
</dbReference>
<evidence type="ECO:0000259" key="13">
    <source>
        <dbReference type="PROSITE" id="PS50929"/>
    </source>
</evidence>
<evidence type="ECO:0000256" key="9">
    <source>
        <dbReference type="ARBA" id="ARBA00023136"/>
    </source>
</evidence>
<evidence type="ECO:0000256" key="11">
    <source>
        <dbReference type="SAM" id="Phobius"/>
    </source>
</evidence>
<evidence type="ECO:0000256" key="8">
    <source>
        <dbReference type="ARBA" id="ARBA00022989"/>
    </source>
</evidence>
<dbReference type="Pfam" id="PF00664">
    <property type="entry name" value="ABC_membrane"/>
    <property type="match status" value="1"/>
</dbReference>
<evidence type="ECO:0000256" key="4">
    <source>
        <dbReference type="ARBA" id="ARBA00022519"/>
    </source>
</evidence>
<dbReference type="PANTHER" id="PTHR24221">
    <property type="entry name" value="ATP-BINDING CASSETTE SUB-FAMILY B"/>
    <property type="match status" value="1"/>
</dbReference>
<proteinExistence type="inferred from homology"/>
<dbReference type="Gene3D" id="3.40.50.300">
    <property type="entry name" value="P-loop containing nucleotide triphosphate hydrolases"/>
    <property type="match status" value="1"/>
</dbReference>
<evidence type="ECO:0000313" key="15">
    <source>
        <dbReference type="Proteomes" id="UP000578449"/>
    </source>
</evidence>
<feature type="transmembrane region" description="Helical" evidence="11">
    <location>
        <begin position="277"/>
        <end position="295"/>
    </location>
</feature>
<feature type="domain" description="ABC transporter" evidence="12">
    <location>
        <begin position="334"/>
        <end position="567"/>
    </location>
</feature>
<dbReference type="PANTHER" id="PTHR24221:SF654">
    <property type="entry name" value="ATP-BINDING CASSETTE SUB-FAMILY B MEMBER 6"/>
    <property type="match status" value="1"/>
</dbReference>
<dbReference type="Proteomes" id="UP000578449">
    <property type="component" value="Unassembled WGS sequence"/>
</dbReference>
<evidence type="ECO:0000256" key="2">
    <source>
        <dbReference type="ARBA" id="ARBA00022448"/>
    </source>
</evidence>
<evidence type="ECO:0000259" key="12">
    <source>
        <dbReference type="PROSITE" id="PS50893"/>
    </source>
</evidence>
<feature type="transmembrane region" description="Helical" evidence="11">
    <location>
        <begin position="55"/>
        <end position="83"/>
    </location>
</feature>
<keyword evidence="15" id="KW-1185">Reference proteome</keyword>
<dbReference type="GO" id="GO:0005524">
    <property type="term" value="F:ATP binding"/>
    <property type="evidence" value="ECO:0007669"/>
    <property type="project" value="UniProtKB-KW"/>
</dbReference>
<dbReference type="AlphaFoldDB" id="A0A840P9Y6"/>
<comment type="similarity">
    <text evidence="10">Belongs to the ABC transporter superfamily. Siderophore-Fe(3+) uptake transporter (SIUT) (TC 3.A.1.21) family.</text>
</comment>
<feature type="domain" description="ABC transmembrane type-1" evidence="13">
    <location>
        <begin position="18"/>
        <end position="303"/>
    </location>
</feature>
<dbReference type="PROSITE" id="PS50893">
    <property type="entry name" value="ABC_TRANSPORTER_2"/>
    <property type="match status" value="1"/>
</dbReference>
<keyword evidence="2" id="KW-0813">Transport</keyword>
<evidence type="ECO:0000256" key="6">
    <source>
        <dbReference type="ARBA" id="ARBA00022741"/>
    </source>
</evidence>
<dbReference type="GO" id="GO:0005886">
    <property type="term" value="C:plasma membrane"/>
    <property type="evidence" value="ECO:0007669"/>
    <property type="project" value="UniProtKB-SubCell"/>
</dbReference>
<dbReference type="GO" id="GO:0034040">
    <property type="term" value="F:ATPase-coupled lipid transmembrane transporter activity"/>
    <property type="evidence" value="ECO:0007669"/>
    <property type="project" value="TreeGrafter"/>
</dbReference>
<keyword evidence="9 11" id="KW-0472">Membrane</keyword>
<keyword evidence="7 14" id="KW-0067">ATP-binding</keyword>
<organism evidence="14 15">
    <name type="scientific">Thermocatellispora tengchongensis</name>
    <dbReference type="NCBI Taxonomy" id="1073253"/>
    <lineage>
        <taxon>Bacteria</taxon>
        <taxon>Bacillati</taxon>
        <taxon>Actinomycetota</taxon>
        <taxon>Actinomycetes</taxon>
        <taxon>Streptosporangiales</taxon>
        <taxon>Streptosporangiaceae</taxon>
        <taxon>Thermocatellispora</taxon>
    </lineage>
</organism>
<dbReference type="SUPFAM" id="SSF52540">
    <property type="entry name" value="P-loop containing nucleoside triphosphate hydrolases"/>
    <property type="match status" value="1"/>
</dbReference>
<dbReference type="InterPro" id="IPR036640">
    <property type="entry name" value="ABC1_TM_sf"/>
</dbReference>
<dbReference type="InterPro" id="IPR027417">
    <property type="entry name" value="P-loop_NTPase"/>
</dbReference>
<keyword evidence="4" id="KW-0997">Cell inner membrane</keyword>
<dbReference type="EMBL" id="JACHGN010000011">
    <property type="protein sequence ID" value="MBB5135456.1"/>
    <property type="molecule type" value="Genomic_DNA"/>
</dbReference>
<evidence type="ECO:0000256" key="1">
    <source>
        <dbReference type="ARBA" id="ARBA00004429"/>
    </source>
</evidence>
<keyword evidence="5 11" id="KW-0812">Transmembrane</keyword>
<dbReference type="Pfam" id="PF00005">
    <property type="entry name" value="ABC_tran"/>
    <property type="match status" value="1"/>
</dbReference>
<dbReference type="PROSITE" id="PS50929">
    <property type="entry name" value="ABC_TM1F"/>
    <property type="match status" value="1"/>
</dbReference>
<sequence>MKPPVFAQMLAPVRGRLAVAVLLQALAAVAGVVPMIAVSEVAAALLGGGARPERVWWLVAAGTAAVLVSLLCAAAASTVAHVADNALQLRLRRDLVRHLARVPLGWFSATNSGQVKKVVQDDIHSMHYLVAHTLLDVTSVVLTPVTALAYLLGVDWRLALVTLLPLAAGLALFARAMSGAGPLMAEYGRAAGEINSSVVEFVDGIAVVKTFGGARGAHQRFIRAADAFHDFFSRWSRRTTGVTTASQLAVSPVVVLIVVLGTGLAMIGAGWMPATDIVPFALLAPVIPAPVSGIGTRIQALRGGDTAAKSVTALLAEPVMPRPSDPEAPGEGGVRLRGVGFSYDGAAEVLSGVDLDLAPGTVTALVGPSGAGKSTLAKLVARFFDVTEGSITIGGVDVRRIDPAALYRTVGFVFQEVALLRGTVADNIRLARPDAPLEEVERAARAAQIHDRIQALPRGYDSEVGVDAEFSGGEAQRISIARALLADTPVLVLDEATAYADPHSEARIQQALSAVAAGRTLLVIAHRLATVREADQIVVLDSGRVVEKGRHAELLARGGRYARMWRAQEPAQESRRTDTVVETP</sequence>
<accession>A0A840P9Y6</accession>
<dbReference type="RefSeq" id="WP_185052409.1">
    <property type="nucleotide sequence ID" value="NZ_BAABIX010000002.1"/>
</dbReference>
<comment type="caution">
    <text evidence="14">The sequence shown here is derived from an EMBL/GenBank/DDBJ whole genome shotgun (WGS) entry which is preliminary data.</text>
</comment>
<dbReference type="InterPro" id="IPR011527">
    <property type="entry name" value="ABC1_TM_dom"/>
</dbReference>
<dbReference type="Gene3D" id="1.20.1560.10">
    <property type="entry name" value="ABC transporter type 1, transmembrane domain"/>
    <property type="match status" value="1"/>
</dbReference>
<dbReference type="InterPro" id="IPR017871">
    <property type="entry name" value="ABC_transporter-like_CS"/>
</dbReference>
<evidence type="ECO:0000256" key="10">
    <source>
        <dbReference type="ARBA" id="ARBA00023455"/>
    </source>
</evidence>
<evidence type="ECO:0000256" key="5">
    <source>
        <dbReference type="ARBA" id="ARBA00022692"/>
    </source>
</evidence>
<comment type="subcellular location">
    <subcellularLocation>
        <location evidence="1">Cell inner membrane</location>
        <topology evidence="1">Multi-pass membrane protein</topology>
    </subcellularLocation>
</comment>
<feature type="transmembrane region" description="Helical" evidence="11">
    <location>
        <begin position="248"/>
        <end position="271"/>
    </location>
</feature>
<name>A0A840P9Y6_9ACTN</name>
<evidence type="ECO:0000256" key="3">
    <source>
        <dbReference type="ARBA" id="ARBA00022475"/>
    </source>
</evidence>
<feature type="transmembrane region" description="Helical" evidence="11">
    <location>
        <begin position="126"/>
        <end position="150"/>
    </location>
</feature>
<dbReference type="FunFam" id="3.40.50.300:FF:000221">
    <property type="entry name" value="Multidrug ABC transporter ATP-binding protein"/>
    <property type="match status" value="1"/>
</dbReference>
<dbReference type="InterPro" id="IPR003439">
    <property type="entry name" value="ABC_transporter-like_ATP-bd"/>
</dbReference>
<dbReference type="InterPro" id="IPR003593">
    <property type="entry name" value="AAA+_ATPase"/>
</dbReference>
<evidence type="ECO:0000256" key="7">
    <source>
        <dbReference type="ARBA" id="ARBA00022840"/>
    </source>
</evidence>
<keyword evidence="6" id="KW-0547">Nucleotide-binding</keyword>
<feature type="transmembrane region" description="Helical" evidence="11">
    <location>
        <begin position="156"/>
        <end position="174"/>
    </location>
</feature>
<dbReference type="GO" id="GO:0140359">
    <property type="term" value="F:ABC-type transporter activity"/>
    <property type="evidence" value="ECO:0007669"/>
    <property type="project" value="InterPro"/>
</dbReference>
<keyword evidence="8 11" id="KW-1133">Transmembrane helix</keyword>